<organism evidence="2 3">
    <name type="scientific">Cinara cedri</name>
    <dbReference type="NCBI Taxonomy" id="506608"/>
    <lineage>
        <taxon>Eukaryota</taxon>
        <taxon>Metazoa</taxon>
        <taxon>Ecdysozoa</taxon>
        <taxon>Arthropoda</taxon>
        <taxon>Hexapoda</taxon>
        <taxon>Insecta</taxon>
        <taxon>Pterygota</taxon>
        <taxon>Neoptera</taxon>
        <taxon>Paraneoptera</taxon>
        <taxon>Hemiptera</taxon>
        <taxon>Sternorrhyncha</taxon>
        <taxon>Aphidomorpha</taxon>
        <taxon>Aphidoidea</taxon>
        <taxon>Aphididae</taxon>
        <taxon>Lachninae</taxon>
        <taxon>Cinara</taxon>
    </lineage>
</organism>
<feature type="region of interest" description="Disordered" evidence="1">
    <location>
        <begin position="105"/>
        <end position="124"/>
    </location>
</feature>
<dbReference type="EMBL" id="CABPRJ010000483">
    <property type="protein sequence ID" value="VVC28798.1"/>
    <property type="molecule type" value="Genomic_DNA"/>
</dbReference>
<accession>A0A5E4M9Q9</accession>
<keyword evidence="3" id="KW-1185">Reference proteome</keyword>
<feature type="compositionally biased region" description="Basic and acidic residues" evidence="1">
    <location>
        <begin position="54"/>
        <end position="65"/>
    </location>
</feature>
<protein>
    <submittedName>
        <fullName evidence="2">Uncharacterized protein</fullName>
    </submittedName>
</protein>
<evidence type="ECO:0000313" key="2">
    <source>
        <dbReference type="EMBL" id="VVC28798.1"/>
    </source>
</evidence>
<evidence type="ECO:0000256" key="1">
    <source>
        <dbReference type="SAM" id="MobiDB-lite"/>
    </source>
</evidence>
<sequence length="124" mass="13710">MFVTGTDEDAVRAHYLYGGRIDSAQIRPLPCAPGEPVRVARYIRRNIQEDEGGERLESINIEERQPPIPEPVSVIQSGTSPAVRKLPADVTRTTARARVRQLLPSTGFNRQPAAVPCTKRRPPA</sequence>
<feature type="region of interest" description="Disordered" evidence="1">
    <location>
        <begin position="54"/>
        <end position="75"/>
    </location>
</feature>
<proteinExistence type="predicted"/>
<name>A0A5E4M9Q9_9HEMI</name>
<dbReference type="Proteomes" id="UP000325440">
    <property type="component" value="Unassembled WGS sequence"/>
</dbReference>
<reference evidence="2 3" key="1">
    <citation type="submission" date="2019-08" db="EMBL/GenBank/DDBJ databases">
        <authorList>
            <person name="Alioto T."/>
            <person name="Alioto T."/>
            <person name="Gomez Garrido J."/>
        </authorList>
    </citation>
    <scope>NUCLEOTIDE SEQUENCE [LARGE SCALE GENOMIC DNA]</scope>
</reference>
<gene>
    <name evidence="2" type="ORF">CINCED_3A020368</name>
</gene>
<dbReference type="AlphaFoldDB" id="A0A5E4M9Q9"/>
<evidence type="ECO:0000313" key="3">
    <source>
        <dbReference type="Proteomes" id="UP000325440"/>
    </source>
</evidence>